<proteinExistence type="predicted"/>
<name>K1UCZ0_9ZZZZ</name>
<dbReference type="Pfam" id="PF21799">
    <property type="entry name" value="MurD-like_N"/>
    <property type="match status" value="1"/>
</dbReference>
<keyword evidence="3" id="KW-0067">ATP-binding</keyword>
<dbReference type="PANTHER" id="PTHR43692">
    <property type="entry name" value="UDP-N-ACETYLMURAMOYLALANINE--D-GLUTAMATE LIGASE"/>
    <property type="match status" value="1"/>
</dbReference>
<dbReference type="GO" id="GO:0005524">
    <property type="term" value="F:ATP binding"/>
    <property type="evidence" value="ECO:0007669"/>
    <property type="project" value="UniProtKB-KW"/>
</dbReference>
<organism evidence="4">
    <name type="scientific">human gut metagenome</name>
    <dbReference type="NCBI Taxonomy" id="408170"/>
    <lineage>
        <taxon>unclassified sequences</taxon>
        <taxon>metagenomes</taxon>
        <taxon>organismal metagenomes</taxon>
    </lineage>
</organism>
<dbReference type="Gene3D" id="3.40.50.720">
    <property type="entry name" value="NAD(P)-binding Rossmann-like Domain"/>
    <property type="match status" value="1"/>
</dbReference>
<dbReference type="GO" id="GO:0051301">
    <property type="term" value="P:cell division"/>
    <property type="evidence" value="ECO:0007669"/>
    <property type="project" value="InterPro"/>
</dbReference>
<dbReference type="SUPFAM" id="SSF51984">
    <property type="entry name" value="MurCD N-terminal domain"/>
    <property type="match status" value="1"/>
</dbReference>
<feature type="non-terminal residue" evidence="4">
    <location>
        <position position="125"/>
    </location>
</feature>
<protein>
    <submittedName>
        <fullName evidence="4">UDP-N-acetylmuramoylalanine--D-glutamate ligase</fullName>
    </submittedName>
</protein>
<dbReference type="InterPro" id="IPR005762">
    <property type="entry name" value="MurD"/>
</dbReference>
<sequence length="125" mass="13693">MKRIVVLGGGISGYGSAILAKKKGFDVFLSDSGHIADRFRERLDEWEVPYEEGGHTEERILAASEVIKSPGIPETAPIVRRIREAGIPVISEIEFAGRYIGRARCICVTGSNGKTTTTSLIYRIL</sequence>
<dbReference type="Gene3D" id="3.40.1190.10">
    <property type="entry name" value="Mur-like, catalytic domain"/>
    <property type="match status" value="1"/>
</dbReference>
<gene>
    <name evidence="4" type="ORF">LEA_04883</name>
</gene>
<reference evidence="4" key="1">
    <citation type="journal article" date="2013" name="Environ. Microbiol.">
        <title>Microbiota from the distal guts of lean and obese adolescents exhibit partial functional redundancy besides clear differences in community structure.</title>
        <authorList>
            <person name="Ferrer M."/>
            <person name="Ruiz A."/>
            <person name="Lanza F."/>
            <person name="Haange S.B."/>
            <person name="Oberbach A."/>
            <person name="Till H."/>
            <person name="Bargiela R."/>
            <person name="Campoy C."/>
            <person name="Segura M.T."/>
            <person name="Richter M."/>
            <person name="von Bergen M."/>
            <person name="Seifert J."/>
            <person name="Suarez A."/>
        </authorList>
    </citation>
    <scope>NUCLEOTIDE SEQUENCE</scope>
</reference>
<accession>K1UCZ0</accession>
<dbReference type="PANTHER" id="PTHR43692:SF1">
    <property type="entry name" value="UDP-N-ACETYLMURAMOYLALANINE--D-GLUTAMATE LIGASE"/>
    <property type="match status" value="1"/>
</dbReference>
<dbReference type="EMBL" id="AJWY01003196">
    <property type="protein sequence ID" value="EKC76060.1"/>
    <property type="molecule type" value="Genomic_DNA"/>
</dbReference>
<keyword evidence="1 4" id="KW-0436">Ligase</keyword>
<evidence type="ECO:0000256" key="2">
    <source>
        <dbReference type="ARBA" id="ARBA00022741"/>
    </source>
</evidence>
<dbReference type="InterPro" id="IPR036565">
    <property type="entry name" value="Mur-like_cat_sf"/>
</dbReference>
<dbReference type="SUPFAM" id="SSF53623">
    <property type="entry name" value="MurD-like peptide ligases, catalytic domain"/>
    <property type="match status" value="1"/>
</dbReference>
<dbReference type="GO" id="GO:0008764">
    <property type="term" value="F:UDP-N-acetylmuramoylalanine-D-glutamate ligase activity"/>
    <property type="evidence" value="ECO:0007669"/>
    <property type="project" value="InterPro"/>
</dbReference>
<evidence type="ECO:0000313" key="4">
    <source>
        <dbReference type="EMBL" id="EKC76060.1"/>
    </source>
</evidence>
<dbReference type="GO" id="GO:0008360">
    <property type="term" value="P:regulation of cell shape"/>
    <property type="evidence" value="ECO:0007669"/>
    <property type="project" value="InterPro"/>
</dbReference>
<evidence type="ECO:0000256" key="3">
    <source>
        <dbReference type="ARBA" id="ARBA00022840"/>
    </source>
</evidence>
<keyword evidence="2" id="KW-0547">Nucleotide-binding</keyword>
<dbReference type="GO" id="GO:0005737">
    <property type="term" value="C:cytoplasm"/>
    <property type="evidence" value="ECO:0007669"/>
    <property type="project" value="InterPro"/>
</dbReference>
<dbReference type="AlphaFoldDB" id="K1UCZ0"/>
<evidence type="ECO:0000256" key="1">
    <source>
        <dbReference type="ARBA" id="ARBA00022598"/>
    </source>
</evidence>
<comment type="caution">
    <text evidence="4">The sequence shown here is derived from an EMBL/GenBank/DDBJ whole genome shotgun (WGS) entry which is preliminary data.</text>
</comment>